<accession>N4XF72</accession>
<dbReference type="Proteomes" id="UP000012338">
    <property type="component" value="Unassembled WGS sequence"/>
</dbReference>
<dbReference type="HOGENOM" id="CLU_3001943_0_0_1"/>
<proteinExistence type="predicted"/>
<protein>
    <submittedName>
        <fullName evidence="1">Uncharacterized protein</fullName>
    </submittedName>
</protein>
<name>N4XF72_COCH4</name>
<gene>
    <name evidence="1" type="ORF">COCC4DRAFT_31215</name>
</gene>
<dbReference type="AlphaFoldDB" id="N4XF72"/>
<evidence type="ECO:0000313" key="1">
    <source>
        <dbReference type="EMBL" id="ENI07178.1"/>
    </source>
</evidence>
<dbReference type="EMBL" id="KB733450">
    <property type="protein sequence ID" value="ENI07178.1"/>
    <property type="molecule type" value="Genomic_DNA"/>
</dbReference>
<reference evidence="2" key="2">
    <citation type="journal article" date="2013" name="PLoS Genet.">
        <title>Comparative genome structure, secondary metabolite, and effector coding capacity across Cochliobolus pathogens.</title>
        <authorList>
            <person name="Condon B.J."/>
            <person name="Leng Y."/>
            <person name="Wu D."/>
            <person name="Bushley K.E."/>
            <person name="Ohm R.A."/>
            <person name="Otillar R."/>
            <person name="Martin J."/>
            <person name="Schackwitz W."/>
            <person name="Grimwood J."/>
            <person name="MohdZainudin N."/>
            <person name="Xue C."/>
            <person name="Wang R."/>
            <person name="Manning V.A."/>
            <person name="Dhillon B."/>
            <person name="Tu Z.J."/>
            <person name="Steffenson B.J."/>
            <person name="Salamov A."/>
            <person name="Sun H."/>
            <person name="Lowry S."/>
            <person name="LaButti K."/>
            <person name="Han J."/>
            <person name="Copeland A."/>
            <person name="Lindquist E."/>
            <person name="Barry K."/>
            <person name="Schmutz J."/>
            <person name="Baker S.E."/>
            <person name="Ciuffetti L.M."/>
            <person name="Grigoriev I.V."/>
            <person name="Zhong S."/>
            <person name="Turgeon B.G."/>
        </authorList>
    </citation>
    <scope>NUCLEOTIDE SEQUENCE [LARGE SCALE GENOMIC DNA]</scope>
    <source>
        <strain evidence="2">C4 / ATCC 48331 / race T</strain>
    </source>
</reference>
<reference evidence="1 2" key="1">
    <citation type="journal article" date="2012" name="PLoS Pathog.">
        <title>Diverse lifestyles and strategies of plant pathogenesis encoded in the genomes of eighteen Dothideomycetes fungi.</title>
        <authorList>
            <person name="Ohm R.A."/>
            <person name="Feau N."/>
            <person name="Henrissat B."/>
            <person name="Schoch C.L."/>
            <person name="Horwitz B.A."/>
            <person name="Barry K.W."/>
            <person name="Condon B.J."/>
            <person name="Copeland A.C."/>
            <person name="Dhillon B."/>
            <person name="Glaser F."/>
            <person name="Hesse C.N."/>
            <person name="Kosti I."/>
            <person name="LaButti K."/>
            <person name="Lindquist E.A."/>
            <person name="Lucas S."/>
            <person name="Salamov A.A."/>
            <person name="Bradshaw R.E."/>
            <person name="Ciuffetti L."/>
            <person name="Hamelin R.C."/>
            <person name="Kema G.H.J."/>
            <person name="Lawrence C."/>
            <person name="Scott J.A."/>
            <person name="Spatafora J.W."/>
            <person name="Turgeon B.G."/>
            <person name="de Wit P.J.G.M."/>
            <person name="Zhong S."/>
            <person name="Goodwin S.B."/>
            <person name="Grigoriev I.V."/>
        </authorList>
    </citation>
    <scope>NUCLEOTIDE SEQUENCE [LARGE SCALE GENOMIC DNA]</scope>
    <source>
        <strain evidence="2">C4 / ATCC 48331 / race T</strain>
    </source>
</reference>
<sequence length="71" mass="7938">MPDMYSSHCYHVTSTAPLFNICTVERWSTAASCNACLFLATPNLICRVRLYGKFTEHIDEKSATFGANPFS</sequence>
<dbReference type="OrthoDB" id="10421479at2759"/>
<keyword evidence="2" id="KW-1185">Reference proteome</keyword>
<evidence type="ECO:0000313" key="2">
    <source>
        <dbReference type="Proteomes" id="UP000012338"/>
    </source>
</evidence>
<organism evidence="1 2">
    <name type="scientific">Cochliobolus heterostrophus (strain C4 / ATCC 48331 / race T)</name>
    <name type="common">Southern corn leaf blight fungus</name>
    <name type="synonym">Bipolaris maydis</name>
    <dbReference type="NCBI Taxonomy" id="665024"/>
    <lineage>
        <taxon>Eukaryota</taxon>
        <taxon>Fungi</taxon>
        <taxon>Dikarya</taxon>
        <taxon>Ascomycota</taxon>
        <taxon>Pezizomycotina</taxon>
        <taxon>Dothideomycetes</taxon>
        <taxon>Pleosporomycetidae</taxon>
        <taxon>Pleosporales</taxon>
        <taxon>Pleosporineae</taxon>
        <taxon>Pleosporaceae</taxon>
        <taxon>Bipolaris</taxon>
    </lineage>
</organism>